<proteinExistence type="predicted"/>
<reference evidence="2 3" key="1">
    <citation type="submission" date="2016-11" db="EMBL/GenBank/DDBJ databases">
        <authorList>
            <person name="Jaros S."/>
            <person name="Januszkiewicz K."/>
            <person name="Wedrychowicz H."/>
        </authorList>
    </citation>
    <scope>NUCLEOTIDE SEQUENCE [LARGE SCALE GENOMIC DNA]</scope>
    <source>
        <strain evidence="2 3">GAS499</strain>
    </source>
</reference>
<accession>A0A1M7DIZ7</accession>
<dbReference type="Proteomes" id="UP000189935">
    <property type="component" value="Chromosome I"/>
</dbReference>
<dbReference type="OrthoDB" id="10006837at2"/>
<keyword evidence="1" id="KW-1133">Transmembrane helix</keyword>
<keyword evidence="1" id="KW-0812">Transmembrane</keyword>
<protein>
    <submittedName>
        <fullName evidence="2">Uncharacterized protein</fullName>
    </submittedName>
</protein>
<keyword evidence="1" id="KW-0472">Membrane</keyword>
<evidence type="ECO:0000313" key="2">
    <source>
        <dbReference type="EMBL" id="SHL79159.1"/>
    </source>
</evidence>
<feature type="transmembrane region" description="Helical" evidence="1">
    <location>
        <begin position="72"/>
        <end position="95"/>
    </location>
</feature>
<feature type="transmembrane region" description="Helical" evidence="1">
    <location>
        <begin position="6"/>
        <end position="25"/>
    </location>
</feature>
<sequence length="112" mass="12285">MNGWPSVAIIIVAQIATAVLLIRLAARRWWNYLAIAVCMASLVRPTQTYITGDISRYLPGAIWSEGGDAKDQIIYVSAASTILLPLIVSALAMVACKQIWRALKRADKRNVS</sequence>
<evidence type="ECO:0000313" key="3">
    <source>
        <dbReference type="Proteomes" id="UP000189935"/>
    </source>
</evidence>
<evidence type="ECO:0000256" key="1">
    <source>
        <dbReference type="SAM" id="Phobius"/>
    </source>
</evidence>
<dbReference type="EMBL" id="LT670844">
    <property type="protein sequence ID" value="SHL79159.1"/>
    <property type="molecule type" value="Genomic_DNA"/>
</dbReference>
<feature type="transmembrane region" description="Helical" evidence="1">
    <location>
        <begin position="32"/>
        <end position="52"/>
    </location>
</feature>
<dbReference type="AlphaFoldDB" id="A0A1M7DIZ7"/>
<organism evidence="2 3">
    <name type="scientific">Bradyrhizobium lablabi</name>
    <dbReference type="NCBI Taxonomy" id="722472"/>
    <lineage>
        <taxon>Bacteria</taxon>
        <taxon>Pseudomonadati</taxon>
        <taxon>Pseudomonadota</taxon>
        <taxon>Alphaproteobacteria</taxon>
        <taxon>Hyphomicrobiales</taxon>
        <taxon>Nitrobacteraceae</taxon>
        <taxon>Bradyrhizobium</taxon>
    </lineage>
</organism>
<gene>
    <name evidence="2" type="ORF">SAMN05444159_6829</name>
</gene>
<name>A0A1M7DIZ7_9BRAD</name>
<dbReference type="RefSeq" id="WP_079543929.1">
    <property type="nucleotide sequence ID" value="NZ_LT670844.1"/>
</dbReference>